<reference evidence="1" key="1">
    <citation type="journal article" date="2020" name="Stud. Mycol.">
        <title>101 Dothideomycetes genomes: a test case for predicting lifestyles and emergence of pathogens.</title>
        <authorList>
            <person name="Haridas S."/>
            <person name="Albert R."/>
            <person name="Binder M."/>
            <person name="Bloem J."/>
            <person name="Labutti K."/>
            <person name="Salamov A."/>
            <person name="Andreopoulos B."/>
            <person name="Baker S."/>
            <person name="Barry K."/>
            <person name="Bills G."/>
            <person name="Bluhm B."/>
            <person name="Cannon C."/>
            <person name="Castanera R."/>
            <person name="Culley D."/>
            <person name="Daum C."/>
            <person name="Ezra D."/>
            <person name="Gonzalez J."/>
            <person name="Henrissat B."/>
            <person name="Kuo A."/>
            <person name="Liang C."/>
            <person name="Lipzen A."/>
            <person name="Lutzoni F."/>
            <person name="Magnuson J."/>
            <person name="Mondo S."/>
            <person name="Nolan M."/>
            <person name="Ohm R."/>
            <person name="Pangilinan J."/>
            <person name="Park H.-J."/>
            <person name="Ramirez L."/>
            <person name="Alfaro M."/>
            <person name="Sun H."/>
            <person name="Tritt A."/>
            <person name="Yoshinaga Y."/>
            <person name="Zwiers L.-H."/>
            <person name="Turgeon B."/>
            <person name="Goodwin S."/>
            <person name="Spatafora J."/>
            <person name="Crous P."/>
            <person name="Grigoriev I."/>
        </authorList>
    </citation>
    <scope>NUCLEOTIDE SEQUENCE</scope>
    <source>
        <strain evidence="1">Tuck. ex Michener</strain>
    </source>
</reference>
<keyword evidence="2" id="KW-1185">Reference proteome</keyword>
<dbReference type="PANTHER" id="PTHR45036:SF1">
    <property type="entry name" value="METHYLTRANSFERASE LIKE 7A"/>
    <property type="match status" value="1"/>
</dbReference>
<evidence type="ECO:0000313" key="2">
    <source>
        <dbReference type="Proteomes" id="UP000800092"/>
    </source>
</evidence>
<evidence type="ECO:0008006" key="3">
    <source>
        <dbReference type="Google" id="ProtNLM"/>
    </source>
</evidence>
<dbReference type="SUPFAM" id="SSF53335">
    <property type="entry name" value="S-adenosyl-L-methionine-dependent methyltransferases"/>
    <property type="match status" value="1"/>
</dbReference>
<dbReference type="EMBL" id="ML991796">
    <property type="protein sequence ID" value="KAF2234778.1"/>
    <property type="molecule type" value="Genomic_DNA"/>
</dbReference>
<gene>
    <name evidence="1" type="ORF">EV356DRAFT_501366</name>
</gene>
<name>A0A6A6HAE3_VIRVR</name>
<organism evidence="1 2">
    <name type="scientific">Viridothelium virens</name>
    <name type="common">Speckled blister lichen</name>
    <name type="synonym">Trypethelium virens</name>
    <dbReference type="NCBI Taxonomy" id="1048519"/>
    <lineage>
        <taxon>Eukaryota</taxon>
        <taxon>Fungi</taxon>
        <taxon>Dikarya</taxon>
        <taxon>Ascomycota</taxon>
        <taxon>Pezizomycotina</taxon>
        <taxon>Dothideomycetes</taxon>
        <taxon>Dothideomycetes incertae sedis</taxon>
        <taxon>Trypetheliales</taxon>
        <taxon>Trypetheliaceae</taxon>
        <taxon>Viridothelium</taxon>
    </lineage>
</organism>
<dbReference type="OrthoDB" id="540004at2759"/>
<accession>A0A6A6HAE3</accession>
<dbReference type="AlphaFoldDB" id="A0A6A6HAE3"/>
<dbReference type="PANTHER" id="PTHR45036">
    <property type="entry name" value="METHYLTRANSFERASE LIKE 7B"/>
    <property type="match status" value="1"/>
</dbReference>
<dbReference type="InterPro" id="IPR029063">
    <property type="entry name" value="SAM-dependent_MTases_sf"/>
</dbReference>
<protein>
    <recommendedName>
        <fullName evidence="3">S-adenosyl-L-methionine-dependent methyltransferase</fullName>
    </recommendedName>
</protein>
<dbReference type="Gene3D" id="3.40.50.150">
    <property type="entry name" value="Vaccinia Virus protein VP39"/>
    <property type="match status" value="1"/>
</dbReference>
<dbReference type="InterPro" id="IPR052356">
    <property type="entry name" value="Thiol_S-MT"/>
</dbReference>
<proteinExistence type="predicted"/>
<evidence type="ECO:0000313" key="1">
    <source>
        <dbReference type="EMBL" id="KAF2234778.1"/>
    </source>
</evidence>
<dbReference type="Proteomes" id="UP000800092">
    <property type="component" value="Unassembled WGS sequence"/>
</dbReference>
<dbReference type="CDD" id="cd02440">
    <property type="entry name" value="AdoMet_MTases"/>
    <property type="match status" value="1"/>
</dbReference>
<sequence>MLSAELPQPIPSLLSSVSGTVLDVGPGSGTQLYTMRLAKTTTIYGAEPEIALHDQLRKNTITNGLEGKYKILACGAEKETLVPALAKAGLLQEGVGNGLFDYIVCLRVFCGVTNVQETVDGLYKLLKPGGTLIVAEHVKNPWPEKGGWIVPWALQKVYKVLGWSFWIGGCNIDRDTKRILLNAPGSSDGWQKVHLLIPEPWNSIPYLLGYLVKKT</sequence>
<dbReference type="Pfam" id="PF13489">
    <property type="entry name" value="Methyltransf_23"/>
    <property type="match status" value="1"/>
</dbReference>